<gene>
    <name evidence="2" type="ORF">NDU88_004465</name>
</gene>
<reference evidence="2" key="1">
    <citation type="journal article" date="2022" name="bioRxiv">
        <title>Sequencing and chromosome-scale assembly of the giantPleurodeles waltlgenome.</title>
        <authorList>
            <person name="Brown T."/>
            <person name="Elewa A."/>
            <person name="Iarovenko S."/>
            <person name="Subramanian E."/>
            <person name="Araus A.J."/>
            <person name="Petzold A."/>
            <person name="Susuki M."/>
            <person name="Suzuki K.-i.T."/>
            <person name="Hayashi T."/>
            <person name="Toyoda A."/>
            <person name="Oliveira C."/>
            <person name="Osipova E."/>
            <person name="Leigh N.D."/>
            <person name="Simon A."/>
            <person name="Yun M.H."/>
        </authorList>
    </citation>
    <scope>NUCLEOTIDE SEQUENCE</scope>
    <source>
        <strain evidence="2">20211129_DDA</strain>
        <tissue evidence="2">Liver</tissue>
    </source>
</reference>
<keyword evidence="3" id="KW-1185">Reference proteome</keyword>
<comment type="caution">
    <text evidence="2">The sequence shown here is derived from an EMBL/GenBank/DDBJ whole genome shotgun (WGS) entry which is preliminary data.</text>
</comment>
<evidence type="ECO:0000313" key="3">
    <source>
        <dbReference type="Proteomes" id="UP001066276"/>
    </source>
</evidence>
<proteinExistence type="predicted"/>
<feature type="signal peptide" evidence="1">
    <location>
        <begin position="1"/>
        <end position="18"/>
    </location>
</feature>
<organism evidence="2 3">
    <name type="scientific">Pleurodeles waltl</name>
    <name type="common">Iberian ribbed newt</name>
    <dbReference type="NCBI Taxonomy" id="8319"/>
    <lineage>
        <taxon>Eukaryota</taxon>
        <taxon>Metazoa</taxon>
        <taxon>Chordata</taxon>
        <taxon>Craniata</taxon>
        <taxon>Vertebrata</taxon>
        <taxon>Euteleostomi</taxon>
        <taxon>Amphibia</taxon>
        <taxon>Batrachia</taxon>
        <taxon>Caudata</taxon>
        <taxon>Salamandroidea</taxon>
        <taxon>Salamandridae</taxon>
        <taxon>Pleurodelinae</taxon>
        <taxon>Pleurodeles</taxon>
    </lineage>
</organism>
<evidence type="ECO:0008006" key="4">
    <source>
        <dbReference type="Google" id="ProtNLM"/>
    </source>
</evidence>
<sequence length="76" mass="7940">MPGLSLGLAWALPGHILCSGTVKSLNRFDCGQLKEQRGIMGVEVPCGCGKERLTPRNAVVILGNAQHSSPAKAEVA</sequence>
<evidence type="ECO:0000313" key="2">
    <source>
        <dbReference type="EMBL" id="KAJ1099363.1"/>
    </source>
</evidence>
<evidence type="ECO:0000256" key="1">
    <source>
        <dbReference type="SAM" id="SignalP"/>
    </source>
</evidence>
<name>A0AAV7MBS8_PLEWA</name>
<dbReference type="Proteomes" id="UP001066276">
    <property type="component" value="Chromosome 10"/>
</dbReference>
<dbReference type="AlphaFoldDB" id="A0AAV7MBS8"/>
<protein>
    <recommendedName>
        <fullName evidence="4">Secreted protein</fullName>
    </recommendedName>
</protein>
<feature type="chain" id="PRO_5043787351" description="Secreted protein" evidence="1">
    <location>
        <begin position="19"/>
        <end position="76"/>
    </location>
</feature>
<accession>A0AAV7MBS8</accession>
<dbReference type="EMBL" id="JANPWB010000014">
    <property type="protein sequence ID" value="KAJ1099363.1"/>
    <property type="molecule type" value="Genomic_DNA"/>
</dbReference>
<keyword evidence="1" id="KW-0732">Signal</keyword>